<proteinExistence type="predicted"/>
<evidence type="ECO:0000256" key="1">
    <source>
        <dbReference type="SAM" id="MobiDB-lite"/>
    </source>
</evidence>
<sequence>MRLPEEIRGRDEATETARRKAAGLPACKAFDSWRAFIPTTLATAAVDRLLHHAHDIVTEGASLRHAYAAAGRGVKPPALTSREINGPSTGRSCVCREGERMSARREVPVFLDTGRRIGPGPSRTARWRHQVSG</sequence>
<feature type="compositionally biased region" description="Polar residues" evidence="1">
    <location>
        <begin position="82"/>
        <end position="91"/>
    </location>
</feature>
<dbReference type="EMBL" id="BAABLN010000033">
    <property type="protein sequence ID" value="GAA4702178.1"/>
    <property type="molecule type" value="Genomic_DNA"/>
</dbReference>
<accession>A0ABP8X864</accession>
<feature type="region of interest" description="Disordered" evidence="1">
    <location>
        <begin position="113"/>
        <end position="133"/>
    </location>
</feature>
<protein>
    <recommendedName>
        <fullName evidence="4">IstB-like ATP-binding protein domain-containing protein</fullName>
    </recommendedName>
</protein>
<comment type="caution">
    <text evidence="2">The sequence shown here is derived from an EMBL/GenBank/DDBJ whole genome shotgun (WGS) entry which is preliminary data.</text>
</comment>
<evidence type="ECO:0000313" key="3">
    <source>
        <dbReference type="Proteomes" id="UP001501446"/>
    </source>
</evidence>
<name>A0ABP8X864_9MICC</name>
<reference evidence="3" key="1">
    <citation type="journal article" date="2019" name="Int. J. Syst. Evol. Microbiol.">
        <title>The Global Catalogue of Microorganisms (GCM) 10K type strain sequencing project: providing services to taxonomists for standard genome sequencing and annotation.</title>
        <authorList>
            <consortium name="The Broad Institute Genomics Platform"/>
            <consortium name="The Broad Institute Genome Sequencing Center for Infectious Disease"/>
            <person name="Wu L."/>
            <person name="Ma J."/>
        </authorList>
    </citation>
    <scope>NUCLEOTIDE SEQUENCE [LARGE SCALE GENOMIC DNA]</scope>
    <source>
        <strain evidence="3">JCM 18958</strain>
    </source>
</reference>
<organism evidence="2 3">
    <name type="scientific">Kocuria gwangalliensis</name>
    <dbReference type="NCBI Taxonomy" id="501592"/>
    <lineage>
        <taxon>Bacteria</taxon>
        <taxon>Bacillati</taxon>
        <taxon>Actinomycetota</taxon>
        <taxon>Actinomycetes</taxon>
        <taxon>Micrococcales</taxon>
        <taxon>Micrococcaceae</taxon>
        <taxon>Kocuria</taxon>
    </lineage>
</organism>
<keyword evidence="3" id="KW-1185">Reference proteome</keyword>
<gene>
    <name evidence="2" type="ORF">GCM10025781_20830</name>
</gene>
<evidence type="ECO:0000313" key="2">
    <source>
        <dbReference type="EMBL" id="GAA4702178.1"/>
    </source>
</evidence>
<feature type="region of interest" description="Disordered" evidence="1">
    <location>
        <begin position="70"/>
        <end position="91"/>
    </location>
</feature>
<evidence type="ECO:0008006" key="4">
    <source>
        <dbReference type="Google" id="ProtNLM"/>
    </source>
</evidence>
<dbReference type="Proteomes" id="UP001501446">
    <property type="component" value="Unassembled WGS sequence"/>
</dbReference>